<dbReference type="AlphaFoldDB" id="A0A1W0VRE0"/>
<proteinExistence type="predicted"/>
<dbReference type="Pfam" id="PF20241">
    <property type="entry name" value="DUF6598"/>
    <property type="match status" value="2"/>
</dbReference>
<dbReference type="PANTHER" id="PTHR33065:SF141">
    <property type="entry name" value="DUF6598 DOMAIN-CONTAINING PROTEIN"/>
    <property type="match status" value="1"/>
</dbReference>
<dbReference type="Gramene" id="OQU75847">
    <property type="protein sequence ID" value="OQU75847"/>
    <property type="gene ID" value="SORBI_3010G043300"/>
</dbReference>
<dbReference type="InParanoid" id="A0A1W0VRE0"/>
<dbReference type="InterPro" id="IPR046533">
    <property type="entry name" value="DUF6598"/>
</dbReference>
<evidence type="ECO:0000256" key="1">
    <source>
        <dbReference type="SAM" id="MobiDB-lite"/>
    </source>
</evidence>
<protein>
    <recommendedName>
        <fullName evidence="2">DUF6598 domain-containing protein</fullName>
    </recommendedName>
</protein>
<feature type="region of interest" description="Disordered" evidence="1">
    <location>
        <begin position="137"/>
        <end position="160"/>
    </location>
</feature>
<gene>
    <name evidence="3" type="ORF">SORBI_3010G043300</name>
</gene>
<evidence type="ECO:0000313" key="4">
    <source>
        <dbReference type="Proteomes" id="UP000000768"/>
    </source>
</evidence>
<dbReference type="EMBL" id="CM000769">
    <property type="protein sequence ID" value="OQU75847.1"/>
    <property type="molecule type" value="Genomic_DNA"/>
</dbReference>
<reference evidence="4" key="2">
    <citation type="journal article" date="2018" name="Plant J.">
        <title>The Sorghum bicolor reference genome: improved assembly, gene annotations, a transcriptome atlas, and signatures of genome organization.</title>
        <authorList>
            <person name="McCormick R.F."/>
            <person name="Truong S.K."/>
            <person name="Sreedasyam A."/>
            <person name="Jenkins J."/>
            <person name="Shu S."/>
            <person name="Sims D."/>
            <person name="Kennedy M."/>
            <person name="Amirebrahimi M."/>
            <person name="Weers B.D."/>
            <person name="McKinley B."/>
            <person name="Mattison A."/>
            <person name="Morishige D.T."/>
            <person name="Grimwood J."/>
            <person name="Schmutz J."/>
            <person name="Mullet J.E."/>
        </authorList>
    </citation>
    <scope>NUCLEOTIDE SEQUENCE [LARGE SCALE GENOMIC DNA]</scope>
    <source>
        <strain evidence="4">cv. BTx623</strain>
    </source>
</reference>
<evidence type="ECO:0000313" key="3">
    <source>
        <dbReference type="EMBL" id="OQU75847.1"/>
    </source>
</evidence>
<keyword evidence="4" id="KW-1185">Reference proteome</keyword>
<feature type="domain" description="DUF6598" evidence="2">
    <location>
        <begin position="310"/>
        <end position="422"/>
    </location>
</feature>
<dbReference type="Proteomes" id="UP000000768">
    <property type="component" value="Chromosome 10"/>
</dbReference>
<name>A0A1W0VRE0_SORBI</name>
<evidence type="ECO:0000259" key="2">
    <source>
        <dbReference type="Pfam" id="PF20241"/>
    </source>
</evidence>
<dbReference type="eggNOG" id="ENOG502R69H">
    <property type="taxonomic scope" value="Eukaryota"/>
</dbReference>
<reference evidence="3 4" key="1">
    <citation type="journal article" date="2009" name="Nature">
        <title>The Sorghum bicolor genome and the diversification of grasses.</title>
        <authorList>
            <person name="Paterson A.H."/>
            <person name="Bowers J.E."/>
            <person name="Bruggmann R."/>
            <person name="Dubchak I."/>
            <person name="Grimwood J."/>
            <person name="Gundlach H."/>
            <person name="Haberer G."/>
            <person name="Hellsten U."/>
            <person name="Mitros T."/>
            <person name="Poliakov A."/>
            <person name="Schmutz J."/>
            <person name="Spannagl M."/>
            <person name="Tang H."/>
            <person name="Wang X."/>
            <person name="Wicker T."/>
            <person name="Bharti A.K."/>
            <person name="Chapman J."/>
            <person name="Feltus F.A."/>
            <person name="Gowik U."/>
            <person name="Grigoriev I.V."/>
            <person name="Lyons E."/>
            <person name="Maher C.A."/>
            <person name="Martis M."/>
            <person name="Narechania A."/>
            <person name="Otillar R.P."/>
            <person name="Penning B.W."/>
            <person name="Salamov A.A."/>
            <person name="Wang Y."/>
            <person name="Zhang L."/>
            <person name="Carpita N.C."/>
            <person name="Freeling M."/>
            <person name="Gingle A.R."/>
            <person name="Hash C.T."/>
            <person name="Keller B."/>
            <person name="Klein P."/>
            <person name="Kresovich S."/>
            <person name="McCann M.C."/>
            <person name="Ming R."/>
            <person name="Peterson D.G."/>
            <person name="Mehboob-ur-Rahman"/>
            <person name="Ware D."/>
            <person name="Westhoff P."/>
            <person name="Mayer K.F."/>
            <person name="Messing J."/>
            <person name="Rokhsar D.S."/>
        </authorList>
    </citation>
    <scope>NUCLEOTIDE SEQUENCE [LARGE SCALE GENOMIC DNA]</scope>
    <source>
        <strain evidence="4">cv. BTx623</strain>
    </source>
</reference>
<feature type="domain" description="DUF6598" evidence="2">
    <location>
        <begin position="246"/>
        <end position="287"/>
    </location>
</feature>
<accession>A0A1W0VRE0</accession>
<sequence>MFRLLGRATSLAPVRRLFHPTRRRLLPYRGSPPPPGCPPALVRRGFGVMAAAPDPPVRRLPRISLGKHLLATGGMNNGGARSPIKEFSASYGHGCFTNGEQDGRQIKDAIHGDQDGSMTITEVTDGEQDLLCEALADGDDEEDSTSTEATEDDVSAGEVSHDQEWCTQDISTCYPCDCVANLRLLASSSHRVMVPYTRAAVIGKSIFVSPTVARLPWKKNPTTMDLRTLKHCIDHAVTCGKCSQVARDHVDLLLNYIVNISRDDPITVDQGSFIPMTGPKRGIALSETTHCSPTLNHSHVAYMEIIVQFDMTEVYVSCAVDATVEVIVSEAQSSFDLCVSCYTRGLDEEIRLFDGVIGESHVLRRHVIAVNTVYGCLDLKFKVGSGSYFSEEEEQCRSFKVMDDGYASQQIKTEFTSIFVKVT</sequence>
<organism evidence="3 4">
    <name type="scientific">Sorghum bicolor</name>
    <name type="common">Sorghum</name>
    <name type="synonym">Sorghum vulgare</name>
    <dbReference type="NCBI Taxonomy" id="4558"/>
    <lineage>
        <taxon>Eukaryota</taxon>
        <taxon>Viridiplantae</taxon>
        <taxon>Streptophyta</taxon>
        <taxon>Embryophyta</taxon>
        <taxon>Tracheophyta</taxon>
        <taxon>Spermatophyta</taxon>
        <taxon>Magnoliopsida</taxon>
        <taxon>Liliopsida</taxon>
        <taxon>Poales</taxon>
        <taxon>Poaceae</taxon>
        <taxon>PACMAD clade</taxon>
        <taxon>Panicoideae</taxon>
        <taxon>Andropogonodae</taxon>
        <taxon>Andropogoneae</taxon>
        <taxon>Sorghinae</taxon>
        <taxon>Sorghum</taxon>
    </lineage>
</organism>
<feature type="compositionally biased region" description="Acidic residues" evidence="1">
    <location>
        <begin position="137"/>
        <end position="155"/>
    </location>
</feature>
<dbReference type="STRING" id="4558.A0A1W0VRE0"/>
<dbReference type="PANTHER" id="PTHR33065">
    <property type="entry name" value="OS07G0486400 PROTEIN"/>
    <property type="match status" value="1"/>
</dbReference>